<comment type="similarity">
    <text evidence="1 7 8">Belongs to the universal ribosomal protein uL3 family.</text>
</comment>
<dbReference type="Proteomes" id="UP000178735">
    <property type="component" value="Unassembled WGS sequence"/>
</dbReference>
<dbReference type="PANTHER" id="PTHR11229">
    <property type="entry name" value="50S RIBOSOMAL PROTEIN L3"/>
    <property type="match status" value="1"/>
</dbReference>
<evidence type="ECO:0000256" key="8">
    <source>
        <dbReference type="RuleBase" id="RU003905"/>
    </source>
</evidence>
<dbReference type="AlphaFoldDB" id="A0A1F7WUG9"/>
<evidence type="ECO:0000256" key="7">
    <source>
        <dbReference type="HAMAP-Rule" id="MF_01325"/>
    </source>
</evidence>
<comment type="function">
    <text evidence="7 9">One of the primary rRNA binding proteins, it binds directly near the 3'-end of the 23S rRNA, where it nucleates assembly of the 50S subunit.</text>
</comment>
<dbReference type="GO" id="GO:0006412">
    <property type="term" value="P:translation"/>
    <property type="evidence" value="ECO:0007669"/>
    <property type="project" value="UniProtKB-UniRule"/>
</dbReference>
<dbReference type="GO" id="GO:0003735">
    <property type="term" value="F:structural constituent of ribosome"/>
    <property type="evidence" value="ECO:0007669"/>
    <property type="project" value="UniProtKB-UniRule"/>
</dbReference>
<gene>
    <name evidence="7" type="primary">rplC</name>
    <name evidence="10" type="ORF">A2008_05630</name>
</gene>
<dbReference type="STRING" id="1817813.A2008_05630"/>
<dbReference type="GO" id="GO:0019843">
    <property type="term" value="F:rRNA binding"/>
    <property type="evidence" value="ECO:0007669"/>
    <property type="project" value="UniProtKB-UniRule"/>
</dbReference>
<evidence type="ECO:0000256" key="3">
    <source>
        <dbReference type="ARBA" id="ARBA00022884"/>
    </source>
</evidence>
<dbReference type="FunFam" id="2.40.30.10:FF:000004">
    <property type="entry name" value="50S ribosomal protein L3"/>
    <property type="match status" value="1"/>
</dbReference>
<name>A0A1F7WUG9_9BACT</name>
<evidence type="ECO:0000256" key="4">
    <source>
        <dbReference type="ARBA" id="ARBA00022980"/>
    </source>
</evidence>
<organism evidence="10 11">
    <name type="scientific">Candidatus Wallbacteria bacterium GWC2_49_35</name>
    <dbReference type="NCBI Taxonomy" id="1817813"/>
    <lineage>
        <taxon>Bacteria</taxon>
        <taxon>Candidatus Walliibacteriota</taxon>
    </lineage>
</organism>
<reference evidence="10 11" key="1">
    <citation type="journal article" date="2016" name="Nat. Commun.">
        <title>Thousands of microbial genomes shed light on interconnected biogeochemical processes in an aquifer system.</title>
        <authorList>
            <person name="Anantharaman K."/>
            <person name="Brown C.T."/>
            <person name="Hug L.A."/>
            <person name="Sharon I."/>
            <person name="Castelle C.J."/>
            <person name="Probst A.J."/>
            <person name="Thomas B.C."/>
            <person name="Singh A."/>
            <person name="Wilkins M.J."/>
            <person name="Karaoz U."/>
            <person name="Brodie E.L."/>
            <person name="Williams K.H."/>
            <person name="Hubbard S.S."/>
            <person name="Banfield J.F."/>
        </authorList>
    </citation>
    <scope>NUCLEOTIDE SEQUENCE [LARGE SCALE GENOMIC DNA]</scope>
</reference>
<keyword evidence="3 7" id="KW-0694">RNA-binding</keyword>
<evidence type="ECO:0000313" key="10">
    <source>
        <dbReference type="EMBL" id="OGM06380.1"/>
    </source>
</evidence>
<dbReference type="Gene3D" id="2.40.30.10">
    <property type="entry name" value="Translation factors"/>
    <property type="match status" value="1"/>
</dbReference>
<dbReference type="SUPFAM" id="SSF50447">
    <property type="entry name" value="Translation proteins"/>
    <property type="match status" value="1"/>
</dbReference>
<dbReference type="InterPro" id="IPR009000">
    <property type="entry name" value="Transl_B-barrel_sf"/>
</dbReference>
<keyword evidence="2 7" id="KW-0699">rRNA-binding</keyword>
<dbReference type="InterPro" id="IPR019926">
    <property type="entry name" value="Ribosomal_uL3_CS"/>
</dbReference>
<keyword evidence="4 7" id="KW-0689">Ribosomal protein</keyword>
<evidence type="ECO:0000256" key="2">
    <source>
        <dbReference type="ARBA" id="ARBA00022730"/>
    </source>
</evidence>
<sequence>MKSLGLLGRKLGMTTIFDTKGNSIPVTVLVLGPCYVVQKKTVATDGYNAIQIGFEKAKARFERRRVNGKVVKKMVFPNKPLAGHFKKANIEAMQNLIEFRVEDIDKYQVGQELKADQIFGENARVDVMGVSKGRGFAGGVKRWHWKGGPETHGSMFHRAVGSIGSSSSPSRVFKNQSMPGRMGGKKITVQNIKVVKIDVEKNVVLVNGAVPGVKGGLIVCKQAVRAQ</sequence>
<protein>
    <recommendedName>
        <fullName evidence="6 7">Large ribosomal subunit protein uL3</fullName>
    </recommendedName>
</protein>
<evidence type="ECO:0000256" key="9">
    <source>
        <dbReference type="RuleBase" id="RU003906"/>
    </source>
</evidence>
<dbReference type="InterPro" id="IPR000597">
    <property type="entry name" value="Ribosomal_uL3"/>
</dbReference>
<dbReference type="EMBL" id="MGFH01000065">
    <property type="protein sequence ID" value="OGM06380.1"/>
    <property type="molecule type" value="Genomic_DNA"/>
</dbReference>
<dbReference type="GO" id="GO:0022625">
    <property type="term" value="C:cytosolic large ribosomal subunit"/>
    <property type="evidence" value="ECO:0007669"/>
    <property type="project" value="TreeGrafter"/>
</dbReference>
<dbReference type="Pfam" id="PF00297">
    <property type="entry name" value="Ribosomal_L3"/>
    <property type="match status" value="1"/>
</dbReference>
<evidence type="ECO:0000256" key="5">
    <source>
        <dbReference type="ARBA" id="ARBA00023274"/>
    </source>
</evidence>
<proteinExistence type="inferred from homology"/>
<dbReference type="HAMAP" id="MF_01325_B">
    <property type="entry name" value="Ribosomal_uL3_B"/>
    <property type="match status" value="1"/>
</dbReference>
<dbReference type="Gene3D" id="3.30.160.810">
    <property type="match status" value="1"/>
</dbReference>
<evidence type="ECO:0000313" key="11">
    <source>
        <dbReference type="Proteomes" id="UP000178735"/>
    </source>
</evidence>
<evidence type="ECO:0000256" key="1">
    <source>
        <dbReference type="ARBA" id="ARBA00006540"/>
    </source>
</evidence>
<dbReference type="FunFam" id="3.30.160.810:FF:000001">
    <property type="entry name" value="50S ribosomal protein L3"/>
    <property type="match status" value="1"/>
</dbReference>
<keyword evidence="5 7" id="KW-0687">Ribonucleoprotein</keyword>
<comment type="caution">
    <text evidence="10">The sequence shown here is derived from an EMBL/GenBank/DDBJ whole genome shotgun (WGS) entry which is preliminary data.</text>
</comment>
<dbReference type="PANTHER" id="PTHR11229:SF16">
    <property type="entry name" value="LARGE RIBOSOMAL SUBUNIT PROTEIN UL3C"/>
    <property type="match status" value="1"/>
</dbReference>
<evidence type="ECO:0000256" key="6">
    <source>
        <dbReference type="ARBA" id="ARBA00035243"/>
    </source>
</evidence>
<dbReference type="NCBIfam" id="TIGR03625">
    <property type="entry name" value="L3_bact"/>
    <property type="match status" value="1"/>
</dbReference>
<accession>A0A1F7WUG9</accession>
<comment type="subunit">
    <text evidence="7 9">Part of the 50S ribosomal subunit. Forms a cluster with proteins L14 and L19.</text>
</comment>
<dbReference type="InterPro" id="IPR019927">
    <property type="entry name" value="Ribosomal_uL3_bac/org-type"/>
</dbReference>
<dbReference type="PROSITE" id="PS00474">
    <property type="entry name" value="RIBOSOMAL_L3"/>
    <property type="match status" value="1"/>
</dbReference>